<feature type="transmembrane region" description="Helical" evidence="6">
    <location>
        <begin position="60"/>
        <end position="80"/>
    </location>
</feature>
<dbReference type="InterPro" id="IPR037185">
    <property type="entry name" value="EmrE-like"/>
</dbReference>
<evidence type="ECO:0000256" key="1">
    <source>
        <dbReference type="ARBA" id="ARBA00004141"/>
    </source>
</evidence>
<proteinExistence type="inferred from homology"/>
<keyword evidence="5 6" id="KW-0472">Membrane</keyword>
<comment type="subcellular location">
    <subcellularLocation>
        <location evidence="1 6">Membrane</location>
        <topology evidence="1 6">Multi-pass membrane protein</topology>
    </subcellularLocation>
</comment>
<evidence type="ECO:0000259" key="7">
    <source>
        <dbReference type="Pfam" id="PF00892"/>
    </source>
</evidence>
<evidence type="ECO:0000256" key="4">
    <source>
        <dbReference type="ARBA" id="ARBA00022989"/>
    </source>
</evidence>
<dbReference type="OMA" id="VATECIN"/>
<sequence>MEKVVWGSSGTRAKIMGSLVSILGALVVVLYKGPIVLSTSSTQPSLTVDSPMASTSQMNWIVGGSLLAIEFLLVPIWYIIQTKIMKQYPAEFIVVFLYNLSGTLISAPVCLLLEANLSAWKINPDITLIAIIYSGFFCTGLSSLVHTWGLHLKGPMYISIFKPLSIAIAAALSVIFLGDALYFGTVVGAVILSFGFYAVVWGKAKEEELSEDLDIRPPSSSTNPLLQSYKVKDNEEITYNDS</sequence>
<name>A0A151RIG6_CAJCA</name>
<feature type="transmembrane region" description="Helical" evidence="6">
    <location>
        <begin position="157"/>
        <end position="176"/>
    </location>
</feature>
<dbReference type="GO" id="GO:0016020">
    <property type="term" value="C:membrane"/>
    <property type="evidence" value="ECO:0007669"/>
    <property type="project" value="UniProtKB-SubCell"/>
</dbReference>
<feature type="transmembrane region" description="Helical" evidence="6">
    <location>
        <begin position="12"/>
        <end position="31"/>
    </location>
</feature>
<feature type="transmembrane region" description="Helical" evidence="6">
    <location>
        <begin position="182"/>
        <end position="200"/>
    </location>
</feature>
<organism evidence="8 9">
    <name type="scientific">Cajanus cajan</name>
    <name type="common">Pigeon pea</name>
    <name type="synonym">Cajanus indicus</name>
    <dbReference type="NCBI Taxonomy" id="3821"/>
    <lineage>
        <taxon>Eukaryota</taxon>
        <taxon>Viridiplantae</taxon>
        <taxon>Streptophyta</taxon>
        <taxon>Embryophyta</taxon>
        <taxon>Tracheophyta</taxon>
        <taxon>Spermatophyta</taxon>
        <taxon>Magnoliopsida</taxon>
        <taxon>eudicotyledons</taxon>
        <taxon>Gunneridae</taxon>
        <taxon>Pentapetalae</taxon>
        <taxon>rosids</taxon>
        <taxon>fabids</taxon>
        <taxon>Fabales</taxon>
        <taxon>Fabaceae</taxon>
        <taxon>Papilionoideae</taxon>
        <taxon>50 kb inversion clade</taxon>
        <taxon>NPAAA clade</taxon>
        <taxon>indigoferoid/millettioid clade</taxon>
        <taxon>Phaseoleae</taxon>
        <taxon>Cajanus</taxon>
    </lineage>
</organism>
<accession>A0A151RIG6</accession>
<feature type="transmembrane region" description="Helical" evidence="6">
    <location>
        <begin position="126"/>
        <end position="145"/>
    </location>
</feature>
<protein>
    <recommendedName>
        <fullName evidence="6">WAT1-related protein</fullName>
    </recommendedName>
</protein>
<dbReference type="Pfam" id="PF00892">
    <property type="entry name" value="EamA"/>
    <property type="match status" value="1"/>
</dbReference>
<evidence type="ECO:0000313" key="9">
    <source>
        <dbReference type="Proteomes" id="UP000075243"/>
    </source>
</evidence>
<evidence type="ECO:0000256" key="5">
    <source>
        <dbReference type="ARBA" id="ARBA00023136"/>
    </source>
</evidence>
<dbReference type="InterPro" id="IPR030184">
    <property type="entry name" value="WAT1-related"/>
</dbReference>
<feature type="transmembrane region" description="Helical" evidence="6">
    <location>
        <begin position="92"/>
        <end position="114"/>
    </location>
</feature>
<evidence type="ECO:0000256" key="2">
    <source>
        <dbReference type="ARBA" id="ARBA00007635"/>
    </source>
</evidence>
<dbReference type="PANTHER" id="PTHR31218">
    <property type="entry name" value="WAT1-RELATED PROTEIN"/>
    <property type="match status" value="1"/>
</dbReference>
<dbReference type="STRING" id="3821.A0A151RIG6"/>
<dbReference type="SUPFAM" id="SSF103481">
    <property type="entry name" value="Multidrug resistance efflux transporter EmrE"/>
    <property type="match status" value="1"/>
</dbReference>
<dbReference type="EMBL" id="KQ483721">
    <property type="protein sequence ID" value="KYP42339.1"/>
    <property type="molecule type" value="Genomic_DNA"/>
</dbReference>
<dbReference type="Proteomes" id="UP000075243">
    <property type="component" value="Unassembled WGS sequence"/>
</dbReference>
<evidence type="ECO:0000256" key="3">
    <source>
        <dbReference type="ARBA" id="ARBA00022692"/>
    </source>
</evidence>
<dbReference type="Gramene" id="C.cajan_37865.t">
    <property type="protein sequence ID" value="C.cajan_37865.t"/>
    <property type="gene ID" value="C.cajan_37865"/>
</dbReference>
<dbReference type="AlphaFoldDB" id="A0A151RIG6"/>
<keyword evidence="4 6" id="KW-1133">Transmembrane helix</keyword>
<feature type="domain" description="EamA" evidence="7">
    <location>
        <begin position="76"/>
        <end position="200"/>
    </location>
</feature>
<evidence type="ECO:0000313" key="8">
    <source>
        <dbReference type="EMBL" id="KYP42339.1"/>
    </source>
</evidence>
<comment type="similarity">
    <text evidence="2 6">Belongs to the drug/metabolite transporter (DMT) superfamily. Plant drug/metabolite exporter (P-DME) (TC 2.A.7.4) family.</text>
</comment>
<dbReference type="GO" id="GO:0022857">
    <property type="term" value="F:transmembrane transporter activity"/>
    <property type="evidence" value="ECO:0007669"/>
    <property type="project" value="InterPro"/>
</dbReference>
<keyword evidence="3 6" id="KW-0812">Transmembrane</keyword>
<evidence type="ECO:0000256" key="6">
    <source>
        <dbReference type="RuleBase" id="RU363077"/>
    </source>
</evidence>
<keyword evidence="9" id="KW-1185">Reference proteome</keyword>
<reference evidence="8" key="1">
    <citation type="journal article" date="2012" name="Nat. Biotechnol.">
        <title>Draft genome sequence of pigeonpea (Cajanus cajan), an orphan legume crop of resource-poor farmers.</title>
        <authorList>
            <person name="Varshney R.K."/>
            <person name="Chen W."/>
            <person name="Li Y."/>
            <person name="Bharti A.K."/>
            <person name="Saxena R.K."/>
            <person name="Schlueter J.A."/>
            <person name="Donoghue M.T."/>
            <person name="Azam S."/>
            <person name="Fan G."/>
            <person name="Whaley A.M."/>
            <person name="Farmer A.D."/>
            <person name="Sheridan J."/>
            <person name="Iwata A."/>
            <person name="Tuteja R."/>
            <person name="Penmetsa R.V."/>
            <person name="Wu W."/>
            <person name="Upadhyaya H.D."/>
            <person name="Yang S.P."/>
            <person name="Shah T."/>
            <person name="Saxena K.B."/>
            <person name="Michael T."/>
            <person name="McCombie W.R."/>
            <person name="Yang B."/>
            <person name="Zhang G."/>
            <person name="Yang H."/>
            <person name="Wang J."/>
            <person name="Spillane C."/>
            <person name="Cook D.R."/>
            <person name="May G.D."/>
            <person name="Xu X."/>
            <person name="Jackson S.A."/>
        </authorList>
    </citation>
    <scope>NUCLEOTIDE SEQUENCE [LARGE SCALE GENOMIC DNA]</scope>
</reference>
<gene>
    <name evidence="8" type="ORF">KK1_036248</name>
</gene>
<dbReference type="InterPro" id="IPR000620">
    <property type="entry name" value="EamA_dom"/>
</dbReference>